<dbReference type="SUPFAM" id="SSF56601">
    <property type="entry name" value="beta-lactamase/transpeptidase-like"/>
    <property type="match status" value="1"/>
</dbReference>
<dbReference type="Gene3D" id="3.40.710.10">
    <property type="entry name" value="DD-peptidase/beta-lactamase superfamily"/>
    <property type="match status" value="1"/>
</dbReference>
<feature type="domain" description="Beta-lactamase-related" evidence="2">
    <location>
        <begin position="17"/>
        <end position="335"/>
    </location>
</feature>
<dbReference type="InterPro" id="IPR001466">
    <property type="entry name" value="Beta-lactam-related"/>
</dbReference>
<dbReference type="AlphaFoldDB" id="A0A9Q9T4X8"/>
<dbReference type="GO" id="GO:0016787">
    <property type="term" value="F:hydrolase activity"/>
    <property type="evidence" value="ECO:0007669"/>
    <property type="project" value="UniProtKB-KW"/>
</dbReference>
<accession>A0A9Q9T4X8</accession>
<evidence type="ECO:0000313" key="3">
    <source>
        <dbReference type="EMBL" id="UYC82372.1"/>
    </source>
</evidence>
<gene>
    <name evidence="3" type="ORF">OE229_07910</name>
</gene>
<feature type="region of interest" description="Disordered" evidence="1">
    <location>
        <begin position="445"/>
        <end position="469"/>
    </location>
</feature>
<dbReference type="Proteomes" id="UP001062223">
    <property type="component" value="Chromosome"/>
</dbReference>
<dbReference type="RefSeq" id="WP_262137326.1">
    <property type="nucleotide sequence ID" value="NZ_CP106879.1"/>
</dbReference>
<dbReference type="PANTHER" id="PTHR46825">
    <property type="entry name" value="D-ALANYL-D-ALANINE-CARBOXYPEPTIDASE/ENDOPEPTIDASE AMPH"/>
    <property type="match status" value="1"/>
</dbReference>
<organism evidence="3 4">
    <name type="scientific">Curtobacterium poinsettiae</name>
    <dbReference type="NCBI Taxonomy" id="159612"/>
    <lineage>
        <taxon>Bacteria</taxon>
        <taxon>Bacillati</taxon>
        <taxon>Actinomycetota</taxon>
        <taxon>Actinomycetes</taxon>
        <taxon>Micrococcales</taxon>
        <taxon>Microbacteriaceae</taxon>
        <taxon>Curtobacterium</taxon>
    </lineage>
</organism>
<dbReference type="EMBL" id="CP106879">
    <property type="protein sequence ID" value="UYC82372.1"/>
    <property type="molecule type" value="Genomic_DNA"/>
</dbReference>
<keyword evidence="3" id="KW-0378">Hydrolase</keyword>
<dbReference type="KEGG" id="cpoi:OE229_07910"/>
<dbReference type="PANTHER" id="PTHR46825:SF9">
    <property type="entry name" value="BETA-LACTAMASE-RELATED DOMAIN-CONTAINING PROTEIN"/>
    <property type="match status" value="1"/>
</dbReference>
<reference evidence="3" key="1">
    <citation type="submission" date="2022-09" db="EMBL/GenBank/DDBJ databases">
        <title>Taxonomy of Curtobacterium flaccumfaciens.</title>
        <authorList>
            <person name="Osdaghi E."/>
            <person name="Taghavi S.M."/>
            <person name="Hamidizade M."/>
            <person name="Abachi H."/>
            <person name="Fazliarab A."/>
            <person name="Baeyen S."/>
            <person name="Portier P."/>
            <person name="Van Vaerenbergh J."/>
            <person name="Jacques M.-A."/>
        </authorList>
    </citation>
    <scope>NUCLEOTIDE SEQUENCE</scope>
    <source>
        <strain evidence="3">AGQB46</strain>
    </source>
</reference>
<protein>
    <submittedName>
        <fullName evidence="3">Serine hydrolase</fullName>
    </submittedName>
</protein>
<proteinExistence type="predicted"/>
<evidence type="ECO:0000313" key="4">
    <source>
        <dbReference type="Proteomes" id="UP001062223"/>
    </source>
</evidence>
<evidence type="ECO:0000259" key="2">
    <source>
        <dbReference type="Pfam" id="PF00144"/>
    </source>
</evidence>
<dbReference type="InterPro" id="IPR050491">
    <property type="entry name" value="AmpC-like"/>
</dbReference>
<dbReference type="InterPro" id="IPR012338">
    <property type="entry name" value="Beta-lactam/transpept-like"/>
</dbReference>
<sequence length="469" mass="50341">MTDTLSAYRKTLPYIREWVSYKVWQLRVPGVQVAVGYGGEVLFDEAWGYADVEAGRRLTTTDLFRIASHSKTFTATALLQLAERGSLRLDDTVGTYVPALVDGGSPLADATLRELMEMGAGVIRDGHDGDYWSLLRPFPDEQELLALVLDRGQKVPTGSSFNYSNLGYSLLGLVIAAVSGQSYNDFVRESITEPLGLRNTGPDWDPARADDFVVGYTGFHTARHRQRIDHVDTRAMAAATGFHGTASDLVRYFSQHVIGQGTLLDDHSKRLAQRKAWSATDDPAARGYGAGFIVDRIGGREIRGHSGGFPGHITQSMFDPASGLVVSVLTSAAAGPATLIATAVIAMLDAAADADAPGTPVPDDVDTAAFTGRFANPWGVTDVARIGDRLVEVDPSGPEPMDTPTRLEVVDADTLRMTHGNRFGSVDEDITYTRDDDGTVRAIRGGGGMSQEPWSIPGERPEVAAGLAS</sequence>
<dbReference type="Pfam" id="PF00144">
    <property type="entry name" value="Beta-lactamase"/>
    <property type="match status" value="1"/>
</dbReference>
<name>A0A9Q9T4X8_9MICO</name>
<evidence type="ECO:0000256" key="1">
    <source>
        <dbReference type="SAM" id="MobiDB-lite"/>
    </source>
</evidence>